<gene>
    <name evidence="1" type="ORF">CCAP1982_LOCUS11885</name>
</gene>
<dbReference type="AlphaFoldDB" id="A0A811UW60"/>
<comment type="caution">
    <text evidence="1">The sequence shown here is derived from an EMBL/GenBank/DDBJ whole genome shotgun (WGS) entry which is preliminary data.</text>
</comment>
<dbReference type="Proteomes" id="UP000606786">
    <property type="component" value="Unassembled WGS sequence"/>
</dbReference>
<accession>A0A811UW60</accession>
<organism evidence="1 2">
    <name type="scientific">Ceratitis capitata</name>
    <name type="common">Mediterranean fruit fly</name>
    <name type="synonym">Tephritis capitata</name>
    <dbReference type="NCBI Taxonomy" id="7213"/>
    <lineage>
        <taxon>Eukaryota</taxon>
        <taxon>Metazoa</taxon>
        <taxon>Ecdysozoa</taxon>
        <taxon>Arthropoda</taxon>
        <taxon>Hexapoda</taxon>
        <taxon>Insecta</taxon>
        <taxon>Pterygota</taxon>
        <taxon>Neoptera</taxon>
        <taxon>Endopterygota</taxon>
        <taxon>Diptera</taxon>
        <taxon>Brachycera</taxon>
        <taxon>Muscomorpha</taxon>
        <taxon>Tephritoidea</taxon>
        <taxon>Tephritidae</taxon>
        <taxon>Ceratitis</taxon>
        <taxon>Ceratitis</taxon>
    </lineage>
</organism>
<reference evidence="1" key="1">
    <citation type="submission" date="2020-11" db="EMBL/GenBank/DDBJ databases">
        <authorList>
            <person name="Whitehead M."/>
        </authorList>
    </citation>
    <scope>NUCLEOTIDE SEQUENCE</scope>
    <source>
        <strain evidence="1">EGII</strain>
    </source>
</reference>
<evidence type="ECO:0000313" key="2">
    <source>
        <dbReference type="Proteomes" id="UP000606786"/>
    </source>
</evidence>
<proteinExistence type="predicted"/>
<keyword evidence="2" id="KW-1185">Reference proteome</keyword>
<dbReference type="EMBL" id="CAJHJT010000034">
    <property type="protein sequence ID" value="CAD7003429.1"/>
    <property type="molecule type" value="Genomic_DNA"/>
</dbReference>
<evidence type="ECO:0000313" key="1">
    <source>
        <dbReference type="EMBL" id="CAD7003429.1"/>
    </source>
</evidence>
<feature type="non-terminal residue" evidence="1">
    <location>
        <position position="1"/>
    </location>
</feature>
<name>A0A811UW60_CERCA</name>
<sequence>KRSNKSCARTDGGGRGAVMKLLEAEEEVAVAIKVAAALGIKTKNNCHNCNRIVVNYAGLVGSRKSMSCGAWGAVSSQTEVFGAQKWQQNG</sequence>
<protein>
    <submittedName>
        <fullName evidence="1">(Mediterranean fruit fly) hypothetical protein</fullName>
    </submittedName>
</protein>